<dbReference type="AlphaFoldDB" id="K1SQW2"/>
<dbReference type="GO" id="GO:0016779">
    <property type="term" value="F:nucleotidyltransferase activity"/>
    <property type="evidence" value="ECO:0007669"/>
    <property type="project" value="UniProtKB-KW"/>
</dbReference>
<name>K1SQW2_9ZZZZ</name>
<keyword evidence="1" id="KW-0808">Transferase</keyword>
<proteinExistence type="predicted"/>
<sequence length="47" mass="5326">IFKVKVMVEKPAVEETLSRLAVLGHYVITPEVFHIFYHSTPSRGGEI</sequence>
<reference evidence="1" key="1">
    <citation type="journal article" date="2013" name="Environ. Microbiol.">
        <title>Microbiota from the distal guts of lean and obese adolescents exhibit partial functional redundancy besides clear differences in community structure.</title>
        <authorList>
            <person name="Ferrer M."/>
            <person name="Ruiz A."/>
            <person name="Lanza F."/>
            <person name="Haange S.B."/>
            <person name="Oberbach A."/>
            <person name="Till H."/>
            <person name="Bargiela R."/>
            <person name="Campoy C."/>
            <person name="Segura M.T."/>
            <person name="Richter M."/>
            <person name="von Bergen M."/>
            <person name="Seifert J."/>
            <person name="Suarez A."/>
        </authorList>
    </citation>
    <scope>NUCLEOTIDE SEQUENCE</scope>
</reference>
<accession>K1SQW2</accession>
<protein>
    <submittedName>
        <fullName evidence="1">UTP--glucose-1-phosphate uridylyltransferase</fullName>
    </submittedName>
</protein>
<dbReference type="EMBL" id="AJWY01008881">
    <property type="protein sequence ID" value="EKC59973.1"/>
    <property type="molecule type" value="Genomic_DNA"/>
</dbReference>
<dbReference type="InterPro" id="IPR029044">
    <property type="entry name" value="Nucleotide-diphossugar_trans"/>
</dbReference>
<feature type="non-terminal residue" evidence="1">
    <location>
        <position position="1"/>
    </location>
</feature>
<dbReference type="Gene3D" id="3.90.550.10">
    <property type="entry name" value="Spore Coat Polysaccharide Biosynthesis Protein SpsA, Chain A"/>
    <property type="match status" value="1"/>
</dbReference>
<comment type="caution">
    <text evidence="1">The sequence shown here is derived from an EMBL/GenBank/DDBJ whole genome shotgun (WGS) entry which is preliminary data.</text>
</comment>
<gene>
    <name evidence="1" type="ORF">LEA_13108</name>
</gene>
<organism evidence="1">
    <name type="scientific">human gut metagenome</name>
    <dbReference type="NCBI Taxonomy" id="408170"/>
    <lineage>
        <taxon>unclassified sequences</taxon>
        <taxon>metagenomes</taxon>
        <taxon>organismal metagenomes</taxon>
    </lineage>
</organism>
<evidence type="ECO:0000313" key="1">
    <source>
        <dbReference type="EMBL" id="EKC59973.1"/>
    </source>
</evidence>
<keyword evidence="1" id="KW-0548">Nucleotidyltransferase</keyword>